<evidence type="ECO:0000256" key="1">
    <source>
        <dbReference type="SAM" id="SignalP"/>
    </source>
</evidence>
<dbReference type="AlphaFoldDB" id="A0A974S9V5"/>
<keyword evidence="1" id="KW-0732">Signal</keyword>
<name>A0A974S9V5_9CAUL</name>
<sequence>MLRRYGLLALGLILILAGSVLAHAVQTTHGVTVTDVRFAGDKGSS</sequence>
<dbReference type="EMBL" id="CP068570">
    <property type="protein sequence ID" value="QQZ51271.1"/>
    <property type="molecule type" value="Genomic_DNA"/>
</dbReference>
<gene>
    <name evidence="2" type="ORF">JKL49_09400</name>
</gene>
<reference evidence="2" key="1">
    <citation type="submission" date="2021-01" db="EMBL/GenBank/DDBJ databases">
        <title>Genome sequence of Phenylobacterium sp. 20VBR1 isolated from a valley glaceir, Ny-Alesund, Svalbard.</title>
        <authorList>
            <person name="Thomas F.A."/>
            <person name="Krishnan K.P."/>
            <person name="Sinha R.K."/>
        </authorList>
    </citation>
    <scope>NUCLEOTIDE SEQUENCE</scope>
    <source>
        <strain evidence="2">20VBR1</strain>
    </source>
</reference>
<organism evidence="2">
    <name type="scientific">Phenylobacterium glaciei</name>
    <dbReference type="NCBI Taxonomy" id="2803784"/>
    <lineage>
        <taxon>Bacteria</taxon>
        <taxon>Pseudomonadati</taxon>
        <taxon>Pseudomonadota</taxon>
        <taxon>Alphaproteobacteria</taxon>
        <taxon>Caulobacterales</taxon>
        <taxon>Caulobacteraceae</taxon>
        <taxon>Phenylobacterium</taxon>
    </lineage>
</organism>
<feature type="chain" id="PRO_5037892029" evidence="1">
    <location>
        <begin position="25"/>
        <end position="45"/>
    </location>
</feature>
<feature type="signal peptide" evidence="1">
    <location>
        <begin position="1"/>
        <end position="24"/>
    </location>
</feature>
<protein>
    <submittedName>
        <fullName evidence="2">Uncharacterized protein</fullName>
    </submittedName>
</protein>
<accession>A0A974S9V5</accession>
<evidence type="ECO:0000313" key="2">
    <source>
        <dbReference type="EMBL" id="QQZ51271.1"/>
    </source>
</evidence>
<proteinExistence type="predicted"/>